<evidence type="ECO:0000313" key="3">
    <source>
        <dbReference type="Proteomes" id="UP000800036"/>
    </source>
</evidence>
<keyword evidence="3" id="KW-1185">Reference proteome</keyword>
<feature type="compositionally biased region" description="Polar residues" evidence="1">
    <location>
        <begin position="75"/>
        <end position="84"/>
    </location>
</feature>
<feature type="region of interest" description="Disordered" evidence="1">
    <location>
        <begin position="1"/>
        <end position="148"/>
    </location>
</feature>
<dbReference type="AlphaFoldDB" id="A0A6A5UV09"/>
<organism evidence="2 3">
    <name type="scientific">Bimuria novae-zelandiae CBS 107.79</name>
    <dbReference type="NCBI Taxonomy" id="1447943"/>
    <lineage>
        <taxon>Eukaryota</taxon>
        <taxon>Fungi</taxon>
        <taxon>Dikarya</taxon>
        <taxon>Ascomycota</taxon>
        <taxon>Pezizomycotina</taxon>
        <taxon>Dothideomycetes</taxon>
        <taxon>Pleosporomycetidae</taxon>
        <taxon>Pleosporales</taxon>
        <taxon>Massarineae</taxon>
        <taxon>Didymosphaeriaceae</taxon>
        <taxon>Bimuria</taxon>
    </lineage>
</organism>
<accession>A0A6A5UV09</accession>
<dbReference type="EMBL" id="ML976718">
    <property type="protein sequence ID" value="KAF1968645.1"/>
    <property type="molecule type" value="Genomic_DNA"/>
</dbReference>
<sequence>MSIEQATLPVIVSPTDDTGSEKSKRIGGTESTDSTEPTEPIEPIEPTEPTELTEPADPTESTEPAEPASLDETATEISTYQSDMSCWAQPPAEEVARSLTGRSGLPRRTAKGKGRLSHHRDKKHPTAKQQSVGKVPIRNYPSNGQRLGLDLIRKYKSNGGVS</sequence>
<gene>
    <name evidence="2" type="ORF">BU23DRAFT_572224</name>
</gene>
<name>A0A6A5UV09_9PLEO</name>
<reference evidence="2" key="1">
    <citation type="journal article" date="2020" name="Stud. Mycol.">
        <title>101 Dothideomycetes genomes: a test case for predicting lifestyles and emergence of pathogens.</title>
        <authorList>
            <person name="Haridas S."/>
            <person name="Albert R."/>
            <person name="Binder M."/>
            <person name="Bloem J."/>
            <person name="Labutti K."/>
            <person name="Salamov A."/>
            <person name="Andreopoulos B."/>
            <person name="Baker S."/>
            <person name="Barry K."/>
            <person name="Bills G."/>
            <person name="Bluhm B."/>
            <person name="Cannon C."/>
            <person name="Castanera R."/>
            <person name="Culley D."/>
            <person name="Daum C."/>
            <person name="Ezra D."/>
            <person name="Gonzalez J."/>
            <person name="Henrissat B."/>
            <person name="Kuo A."/>
            <person name="Liang C."/>
            <person name="Lipzen A."/>
            <person name="Lutzoni F."/>
            <person name="Magnuson J."/>
            <person name="Mondo S."/>
            <person name="Nolan M."/>
            <person name="Ohm R."/>
            <person name="Pangilinan J."/>
            <person name="Park H.-J."/>
            <person name="Ramirez L."/>
            <person name="Alfaro M."/>
            <person name="Sun H."/>
            <person name="Tritt A."/>
            <person name="Yoshinaga Y."/>
            <person name="Zwiers L.-H."/>
            <person name="Turgeon B."/>
            <person name="Goodwin S."/>
            <person name="Spatafora J."/>
            <person name="Crous P."/>
            <person name="Grigoriev I."/>
        </authorList>
    </citation>
    <scope>NUCLEOTIDE SEQUENCE</scope>
    <source>
        <strain evidence="2">CBS 107.79</strain>
    </source>
</reference>
<evidence type="ECO:0000256" key="1">
    <source>
        <dbReference type="SAM" id="MobiDB-lite"/>
    </source>
</evidence>
<proteinExistence type="predicted"/>
<dbReference type="Proteomes" id="UP000800036">
    <property type="component" value="Unassembled WGS sequence"/>
</dbReference>
<feature type="compositionally biased region" description="Basic residues" evidence="1">
    <location>
        <begin position="108"/>
        <end position="126"/>
    </location>
</feature>
<protein>
    <submittedName>
        <fullName evidence="2">Uncharacterized protein</fullName>
    </submittedName>
</protein>
<feature type="compositionally biased region" description="Low complexity" evidence="1">
    <location>
        <begin position="29"/>
        <end position="38"/>
    </location>
</feature>
<evidence type="ECO:0000313" key="2">
    <source>
        <dbReference type="EMBL" id="KAF1968645.1"/>
    </source>
</evidence>
<feature type="compositionally biased region" description="Low complexity" evidence="1">
    <location>
        <begin position="47"/>
        <end position="59"/>
    </location>
</feature>